<keyword evidence="2" id="KW-1185">Reference proteome</keyword>
<dbReference type="Proteomes" id="UP000003340">
    <property type="component" value="Unassembled WGS sequence"/>
</dbReference>
<gene>
    <name evidence="1" type="ORF">CLOSTMETH_00596</name>
</gene>
<comment type="caution">
    <text evidence="1">The sequence shown here is derived from an EMBL/GenBank/DDBJ whole genome shotgun (WGS) entry which is preliminary data.</text>
</comment>
<dbReference type="HOGENOM" id="CLU_2877916_0_0_9"/>
<proteinExistence type="predicted"/>
<protein>
    <submittedName>
        <fullName evidence="1">Uncharacterized protein</fullName>
    </submittedName>
</protein>
<sequence>MKKLHFAWKKGDPVADELVSSAQNSGKPEFAKKLRKRDFPLPQHTGFASTFYAEMCFSAIFEF</sequence>
<organism evidence="1 2">
    <name type="scientific">[Clostridium] methylpentosum DSM 5476</name>
    <dbReference type="NCBI Taxonomy" id="537013"/>
    <lineage>
        <taxon>Bacteria</taxon>
        <taxon>Bacillati</taxon>
        <taxon>Bacillota</taxon>
        <taxon>Clostridia</taxon>
        <taxon>Eubacteriales</taxon>
        <taxon>Oscillospiraceae</taxon>
        <taxon>Oscillospiraceae incertae sedis</taxon>
    </lineage>
</organism>
<evidence type="ECO:0000313" key="2">
    <source>
        <dbReference type="Proteomes" id="UP000003340"/>
    </source>
</evidence>
<reference evidence="1 2" key="2">
    <citation type="submission" date="2009-02" db="EMBL/GenBank/DDBJ databases">
        <title>Draft genome sequence of Clostridium methylpentosum (DSM 5476).</title>
        <authorList>
            <person name="Sudarsanam P."/>
            <person name="Ley R."/>
            <person name="Guruge J."/>
            <person name="Turnbaugh P.J."/>
            <person name="Mahowald M."/>
            <person name="Liep D."/>
            <person name="Gordon J."/>
        </authorList>
    </citation>
    <scope>NUCLEOTIDE SEQUENCE [LARGE SCALE GENOMIC DNA]</scope>
    <source>
        <strain evidence="1 2">DSM 5476</strain>
    </source>
</reference>
<evidence type="ECO:0000313" key="1">
    <source>
        <dbReference type="EMBL" id="EEG31755.1"/>
    </source>
</evidence>
<dbReference type="AlphaFoldDB" id="C0E9U5"/>
<accession>C0E9U5</accession>
<reference evidence="1 2" key="1">
    <citation type="submission" date="2009-01" db="EMBL/GenBank/DDBJ databases">
        <authorList>
            <person name="Fulton L."/>
            <person name="Clifton S."/>
            <person name="Fulton B."/>
            <person name="Xu J."/>
            <person name="Minx P."/>
            <person name="Pepin K.H."/>
            <person name="Johnson M."/>
            <person name="Bhonagiri V."/>
            <person name="Nash W.E."/>
            <person name="Mardis E.R."/>
            <person name="Wilson R.K."/>
        </authorList>
    </citation>
    <scope>NUCLEOTIDE SEQUENCE [LARGE SCALE GENOMIC DNA]</scope>
    <source>
        <strain evidence="1 2">DSM 5476</strain>
    </source>
</reference>
<name>C0E9U5_9FIRM</name>
<dbReference type="STRING" id="537013.CLOSTMETH_00596"/>
<dbReference type="EMBL" id="ACEC01000024">
    <property type="protein sequence ID" value="EEG31755.1"/>
    <property type="molecule type" value="Genomic_DNA"/>
</dbReference>